<dbReference type="Gene3D" id="2.60.200.20">
    <property type="match status" value="1"/>
</dbReference>
<gene>
    <name evidence="2" type="primary">fhaB_14</name>
    <name evidence="2" type="ORF">MAMMFC1_03743</name>
</gene>
<dbReference type="AlphaFoldDB" id="A0A348APN6"/>
<dbReference type="RefSeq" id="WP_145987655.1">
    <property type="nucleotide sequence ID" value="NZ_AP018449.1"/>
</dbReference>
<dbReference type="InterPro" id="IPR000253">
    <property type="entry name" value="FHA_dom"/>
</dbReference>
<dbReference type="SMART" id="SM00240">
    <property type="entry name" value="FHA"/>
    <property type="match status" value="1"/>
</dbReference>
<dbReference type="PROSITE" id="PS50006">
    <property type="entry name" value="FHA_DOMAIN"/>
    <property type="match status" value="1"/>
</dbReference>
<dbReference type="Pfam" id="PF00498">
    <property type="entry name" value="FHA"/>
    <property type="match status" value="1"/>
</dbReference>
<dbReference type="EMBL" id="AP018449">
    <property type="protein sequence ID" value="BBB93034.1"/>
    <property type="molecule type" value="Genomic_DNA"/>
</dbReference>
<dbReference type="InterPro" id="IPR050923">
    <property type="entry name" value="Cell_Proc_Reg/RNA_Proc"/>
</dbReference>
<dbReference type="KEGG" id="mana:MAMMFC1_03743"/>
<reference evidence="2 3" key="1">
    <citation type="journal article" date="2018" name="Int. J. Syst. Evol. Microbiol.">
        <title>Methylomusa anaerophila gen. nov., sp. nov., an anaerobic methanol-utilizing bacterium isolated from a microbial fuel cell.</title>
        <authorList>
            <person name="Amano N."/>
            <person name="Yamamuro A."/>
            <person name="Miyahara M."/>
            <person name="Kouzuma A."/>
            <person name="Abe T."/>
            <person name="Watanabe K."/>
        </authorList>
    </citation>
    <scope>NUCLEOTIDE SEQUENCE [LARGE SCALE GENOMIC DNA]</scope>
    <source>
        <strain evidence="2 3">MMFC1</strain>
    </source>
</reference>
<dbReference type="OrthoDB" id="9816434at2"/>
<protein>
    <submittedName>
        <fullName evidence="2">FHA domain-containing protein FhaB</fullName>
    </submittedName>
</protein>
<accession>A0A348APN6</accession>
<dbReference type="InterPro" id="IPR008984">
    <property type="entry name" value="SMAD_FHA_dom_sf"/>
</dbReference>
<sequence length="139" mass="15743">MMQYGLVMLLYYFLYRVLKVVSLDILKGYNNYNQSTTESNAQPAKIVVVEDAQKKLSQPVFDLTDSMTIGRGAYNDIVINDSFVSHEHACISRLRDQYLLTDLNSTNGTLLNGRKVEEDIVLLSGDQIKIGAVIFKFVR</sequence>
<dbReference type="CDD" id="cd00060">
    <property type="entry name" value="FHA"/>
    <property type="match status" value="1"/>
</dbReference>
<evidence type="ECO:0000259" key="1">
    <source>
        <dbReference type="PROSITE" id="PS50006"/>
    </source>
</evidence>
<dbReference type="Proteomes" id="UP000276437">
    <property type="component" value="Chromosome"/>
</dbReference>
<proteinExistence type="predicted"/>
<name>A0A348APN6_9FIRM</name>
<keyword evidence="3" id="KW-1185">Reference proteome</keyword>
<organism evidence="2 3">
    <name type="scientific">Methylomusa anaerophila</name>
    <dbReference type="NCBI Taxonomy" id="1930071"/>
    <lineage>
        <taxon>Bacteria</taxon>
        <taxon>Bacillati</taxon>
        <taxon>Bacillota</taxon>
        <taxon>Negativicutes</taxon>
        <taxon>Selenomonadales</taxon>
        <taxon>Sporomusaceae</taxon>
        <taxon>Methylomusa</taxon>
    </lineage>
</organism>
<evidence type="ECO:0000313" key="2">
    <source>
        <dbReference type="EMBL" id="BBB93034.1"/>
    </source>
</evidence>
<dbReference type="PANTHER" id="PTHR23308">
    <property type="entry name" value="NUCLEAR INHIBITOR OF PROTEIN PHOSPHATASE-1"/>
    <property type="match status" value="1"/>
</dbReference>
<dbReference type="SUPFAM" id="SSF49879">
    <property type="entry name" value="SMAD/FHA domain"/>
    <property type="match status" value="1"/>
</dbReference>
<feature type="domain" description="FHA" evidence="1">
    <location>
        <begin position="67"/>
        <end position="116"/>
    </location>
</feature>
<evidence type="ECO:0000313" key="3">
    <source>
        <dbReference type="Proteomes" id="UP000276437"/>
    </source>
</evidence>